<dbReference type="InterPro" id="IPR022643">
    <property type="entry name" value="De-COase2_C"/>
</dbReference>
<comment type="subunit">
    <text evidence="7">Homodimer. Only the dimer is catalytically active, as the active sites are constructed of residues from both monomers.</text>
</comment>
<dbReference type="PROSITE" id="PS00878">
    <property type="entry name" value="ODR_DC_2_1"/>
    <property type="match status" value="1"/>
</dbReference>
<dbReference type="EMBL" id="JAPMOS010000015">
    <property type="protein sequence ID" value="KAJ4460006.1"/>
    <property type="molecule type" value="Genomic_DNA"/>
</dbReference>
<keyword evidence="13" id="KW-1185">Reference proteome</keyword>
<dbReference type="PANTHER" id="PTHR11482">
    <property type="entry name" value="ARGININE/DIAMINOPIMELATE/ORNITHINE DECARBOXYLASE"/>
    <property type="match status" value="1"/>
</dbReference>
<dbReference type="InterPro" id="IPR009006">
    <property type="entry name" value="Ala_racemase/Decarboxylase_C"/>
</dbReference>
<evidence type="ECO:0000259" key="10">
    <source>
        <dbReference type="Pfam" id="PF00278"/>
    </source>
</evidence>
<dbReference type="InterPro" id="IPR002433">
    <property type="entry name" value="Orn_de-COase"/>
</dbReference>
<comment type="catalytic activity">
    <reaction evidence="8">
        <text>L-ornithine + H(+) = putrescine + CO2</text>
        <dbReference type="Rhea" id="RHEA:22964"/>
        <dbReference type="ChEBI" id="CHEBI:15378"/>
        <dbReference type="ChEBI" id="CHEBI:16526"/>
        <dbReference type="ChEBI" id="CHEBI:46911"/>
        <dbReference type="ChEBI" id="CHEBI:326268"/>
        <dbReference type="EC" id="4.1.1.17"/>
    </reaction>
</comment>
<dbReference type="PRINTS" id="PR01179">
    <property type="entry name" value="ODADCRBXLASE"/>
</dbReference>
<evidence type="ECO:0000256" key="1">
    <source>
        <dbReference type="ARBA" id="ARBA00001933"/>
    </source>
</evidence>
<dbReference type="Gene3D" id="3.20.20.10">
    <property type="entry name" value="Alanine racemase"/>
    <property type="match status" value="1"/>
</dbReference>
<dbReference type="Proteomes" id="UP001141327">
    <property type="component" value="Unassembled WGS sequence"/>
</dbReference>
<evidence type="ECO:0000256" key="4">
    <source>
        <dbReference type="ARBA" id="ARBA00023239"/>
    </source>
</evidence>
<dbReference type="Gene3D" id="2.40.37.10">
    <property type="entry name" value="Lyase, Ornithine Decarboxylase, Chain A, domain 1"/>
    <property type="match status" value="1"/>
</dbReference>
<dbReference type="Pfam" id="PF02784">
    <property type="entry name" value="Orn_Arg_deC_N"/>
    <property type="match status" value="1"/>
</dbReference>
<evidence type="ECO:0000256" key="2">
    <source>
        <dbReference type="ARBA" id="ARBA00008872"/>
    </source>
</evidence>
<dbReference type="InterPro" id="IPR000183">
    <property type="entry name" value="Orn/DAP/Arg_de-COase"/>
</dbReference>
<comment type="caution">
    <text evidence="12">The sequence shown here is derived from an EMBL/GenBank/DDBJ whole genome shotgun (WGS) entry which is preliminary data.</text>
</comment>
<reference evidence="12" key="1">
    <citation type="journal article" date="2022" name="bioRxiv">
        <title>Genomics of Preaxostyla Flagellates Illuminates Evolutionary Transitions and the Path Towards Mitochondrial Loss.</title>
        <authorList>
            <person name="Novak L.V.F."/>
            <person name="Treitli S.C."/>
            <person name="Pyrih J."/>
            <person name="Halakuc P."/>
            <person name="Pipaliya S.V."/>
            <person name="Vacek V."/>
            <person name="Brzon O."/>
            <person name="Soukal P."/>
            <person name="Eme L."/>
            <person name="Dacks J.B."/>
            <person name="Karnkowska A."/>
            <person name="Elias M."/>
            <person name="Hampl V."/>
        </authorList>
    </citation>
    <scope>NUCLEOTIDE SEQUENCE</scope>
    <source>
        <strain evidence="12">RCP-MX</strain>
    </source>
</reference>
<dbReference type="PANTHER" id="PTHR11482:SF6">
    <property type="entry name" value="ORNITHINE DECARBOXYLASE 1-RELATED"/>
    <property type="match status" value="1"/>
</dbReference>
<proteinExistence type="inferred from homology"/>
<name>A0ABQ8UPN6_9EUKA</name>
<dbReference type="SUPFAM" id="SSF51419">
    <property type="entry name" value="PLP-binding barrel"/>
    <property type="match status" value="1"/>
</dbReference>
<dbReference type="InterPro" id="IPR022653">
    <property type="entry name" value="De-COase2_pyr-phos_BS"/>
</dbReference>
<protein>
    <recommendedName>
        <fullName evidence="6">ornithine decarboxylase</fullName>
        <ecNumber evidence="6">4.1.1.17</ecNumber>
    </recommendedName>
</protein>
<evidence type="ECO:0000256" key="6">
    <source>
        <dbReference type="ARBA" id="ARBA00034138"/>
    </source>
</evidence>
<keyword evidence="3" id="KW-0663">Pyridoxal phosphate</keyword>
<feature type="domain" description="Orn/DAP/Arg decarboxylase 2 C-terminal" evidence="10">
    <location>
        <begin position="273"/>
        <end position="365"/>
    </location>
</feature>
<comment type="pathway">
    <text evidence="5">Amine and polyamine biosynthesis; putrescine biosynthesis via L-ornithine pathway; putrescine from L-ornithine: step 1/1.</text>
</comment>
<accession>A0ABQ8UPN6</accession>
<evidence type="ECO:0000259" key="11">
    <source>
        <dbReference type="Pfam" id="PF02784"/>
    </source>
</evidence>
<comment type="similarity">
    <text evidence="2 9">Belongs to the Orn/Lys/Arg decarboxylase class-II family.</text>
</comment>
<dbReference type="CDD" id="cd00622">
    <property type="entry name" value="PLPDE_III_ODC"/>
    <property type="match status" value="1"/>
</dbReference>
<dbReference type="InterPro" id="IPR029066">
    <property type="entry name" value="PLP-binding_barrel"/>
</dbReference>
<feature type="domain" description="Orn/DAP/Arg decarboxylase 2 N-terminal" evidence="11">
    <location>
        <begin position="43"/>
        <end position="271"/>
    </location>
</feature>
<keyword evidence="4" id="KW-0456">Lyase</keyword>
<dbReference type="SUPFAM" id="SSF50621">
    <property type="entry name" value="Alanine racemase C-terminal domain-like"/>
    <property type="match status" value="1"/>
</dbReference>
<comment type="cofactor">
    <cofactor evidence="1">
        <name>pyridoxal 5'-phosphate</name>
        <dbReference type="ChEBI" id="CHEBI:597326"/>
    </cofactor>
</comment>
<evidence type="ECO:0000256" key="9">
    <source>
        <dbReference type="RuleBase" id="RU003737"/>
    </source>
</evidence>
<evidence type="ECO:0000313" key="12">
    <source>
        <dbReference type="EMBL" id="KAJ4460006.1"/>
    </source>
</evidence>
<evidence type="ECO:0000256" key="7">
    <source>
        <dbReference type="ARBA" id="ARBA00046672"/>
    </source>
</evidence>
<organism evidence="12 13">
    <name type="scientific">Paratrimastix pyriformis</name>
    <dbReference type="NCBI Taxonomy" id="342808"/>
    <lineage>
        <taxon>Eukaryota</taxon>
        <taxon>Metamonada</taxon>
        <taxon>Preaxostyla</taxon>
        <taxon>Paratrimastigidae</taxon>
        <taxon>Paratrimastix</taxon>
    </lineage>
</organism>
<dbReference type="InterPro" id="IPR022644">
    <property type="entry name" value="De-COase2_N"/>
</dbReference>
<dbReference type="EC" id="4.1.1.17" evidence="6"/>
<evidence type="ECO:0000256" key="8">
    <source>
        <dbReference type="ARBA" id="ARBA00049127"/>
    </source>
</evidence>
<dbReference type="Pfam" id="PF00278">
    <property type="entry name" value="Orn_DAP_Arg_deC"/>
    <property type="match status" value="1"/>
</dbReference>
<evidence type="ECO:0000313" key="13">
    <source>
        <dbReference type="Proteomes" id="UP001141327"/>
    </source>
</evidence>
<evidence type="ECO:0000256" key="3">
    <source>
        <dbReference type="ARBA" id="ARBA00022898"/>
    </source>
</evidence>
<gene>
    <name evidence="12" type="ORF">PAPYR_3716</name>
</gene>
<evidence type="ECO:0000256" key="5">
    <source>
        <dbReference type="ARBA" id="ARBA00034115"/>
    </source>
</evidence>
<dbReference type="PRINTS" id="PR01182">
    <property type="entry name" value="ORNDCRBXLASE"/>
</dbReference>
<sequence>MGDVAQSIAPQTIAAEAVKAAIPVAQTLPPVDEQLPVYLINLSKVALQYNRWVSLFPNVKPYFAIKCFPDTEIIKTLRDLGANFDCASAGEIDRALNLNIAPERIIFANPCKIPAHIKHAKEVGVHRMTADSQEEMDKIARVYPGSGVLLRIVVCDKDSKLPFSSKFGADEDIVEPILRHCLSLPITIEGVSFHVGSGGCTAETFREAVSHGIQIVKLARELGHAHANVLDIGGGFVDNDSIVEVARGVEAGMAGCPKDIEFMSEPGRWFCGGCLTLAAPVIATRFRRGRHSVHLSEGAYGMFSNVVWDKQEIETIIPMGKETAPKLEEPADLWGPSCDSMDFIVKNIRLPRMEVGDWVVFPTMGAYTYVSATEFNGFKRGRIIYADDLSFLQTLRKADV</sequence>